<dbReference type="KEGG" id="bxy:BXY_28710"/>
<protein>
    <submittedName>
        <fullName evidence="1">Uncharacterized protein</fullName>
    </submittedName>
</protein>
<evidence type="ECO:0000313" key="1">
    <source>
        <dbReference type="EMBL" id="CBK67894.1"/>
    </source>
</evidence>
<dbReference type="HOGENOM" id="CLU_3247733_0_0_10"/>
<organism evidence="1 2">
    <name type="scientific">Bacteroides xylanisolvens XB1A</name>
    <dbReference type="NCBI Taxonomy" id="657309"/>
    <lineage>
        <taxon>Bacteria</taxon>
        <taxon>Pseudomonadati</taxon>
        <taxon>Bacteroidota</taxon>
        <taxon>Bacteroidia</taxon>
        <taxon>Bacteroidales</taxon>
        <taxon>Bacteroidaceae</taxon>
        <taxon>Bacteroides</taxon>
    </lineage>
</organism>
<dbReference type="EMBL" id="FP929033">
    <property type="protein sequence ID" value="CBK67894.1"/>
    <property type="molecule type" value="Genomic_DNA"/>
</dbReference>
<name>D6D0E2_9BACE</name>
<proteinExistence type="predicted"/>
<evidence type="ECO:0000313" key="2">
    <source>
        <dbReference type="Proteomes" id="UP000008795"/>
    </source>
</evidence>
<dbReference type="AlphaFoldDB" id="D6D0E2"/>
<reference evidence="1 2" key="1">
    <citation type="submission" date="2010-03" db="EMBL/GenBank/DDBJ databases">
        <title>The genome sequence of Bacteriodes xylanisolvens XB1A.</title>
        <authorList>
            <consortium name="metaHIT consortium -- http://www.metahit.eu/"/>
            <person name="Pajon A."/>
            <person name="Turner K."/>
            <person name="Parkhill J."/>
            <person name="Bernalier A."/>
        </authorList>
    </citation>
    <scope>NUCLEOTIDE SEQUENCE [LARGE SCALE GENOMIC DNA]</scope>
    <source>
        <strain evidence="1 2">XB1A</strain>
    </source>
</reference>
<dbReference type="Proteomes" id="UP000008795">
    <property type="component" value="Chromosome"/>
</dbReference>
<reference evidence="1 2" key="2">
    <citation type="submission" date="2010-03" db="EMBL/GenBank/DDBJ databases">
        <authorList>
            <person name="Pajon A."/>
        </authorList>
    </citation>
    <scope>NUCLEOTIDE SEQUENCE [LARGE SCALE GENOMIC DNA]</scope>
    <source>
        <strain evidence="1 2">XB1A</strain>
    </source>
</reference>
<accession>D6D0E2</accession>
<sequence length="42" mass="4714">MFPDRVLELRKSASGFFRIVCYRSGIMLATVSSWKNPAAGFC</sequence>
<gene>
    <name evidence="1" type="ORF">BXY_28710</name>
</gene>